<evidence type="ECO:0000256" key="1">
    <source>
        <dbReference type="ARBA" id="ARBA00004123"/>
    </source>
</evidence>
<feature type="domain" description="Integrator complex subunit 3 N-terminal" evidence="7">
    <location>
        <begin position="60"/>
        <end position="467"/>
    </location>
</feature>
<feature type="region of interest" description="Disordered" evidence="6">
    <location>
        <begin position="986"/>
        <end position="1011"/>
    </location>
</feature>
<evidence type="ECO:0008006" key="11">
    <source>
        <dbReference type="Google" id="ProtNLM"/>
    </source>
</evidence>
<keyword evidence="5" id="KW-0539">Nucleus</keyword>
<evidence type="ECO:0000256" key="6">
    <source>
        <dbReference type="SAM" id="MobiDB-lite"/>
    </source>
</evidence>
<dbReference type="InterPro" id="IPR045334">
    <property type="entry name" value="INTS3"/>
</dbReference>
<dbReference type="Proteomes" id="UP001209878">
    <property type="component" value="Unassembled WGS sequence"/>
</dbReference>
<comment type="similarity">
    <text evidence="3">Belongs to the Integrator subunit 3 family.</text>
</comment>
<comment type="subcellular location">
    <subcellularLocation>
        <location evidence="2">Cytoplasm</location>
    </subcellularLocation>
    <subcellularLocation>
        <location evidence="1">Nucleus</location>
    </subcellularLocation>
</comment>
<evidence type="ECO:0000259" key="7">
    <source>
        <dbReference type="Pfam" id="PF10189"/>
    </source>
</evidence>
<dbReference type="Pfam" id="PF24566">
    <property type="entry name" value="HEAT_Ints3_C"/>
    <property type="match status" value="1"/>
</dbReference>
<accession>A0AAD9UEG8</accession>
<dbReference type="PANTHER" id="PTHR13587">
    <property type="entry name" value="INTEGRATOR COMPLEX SUBUNIT 3"/>
    <property type="match status" value="1"/>
</dbReference>
<proteinExistence type="inferred from homology"/>
<comment type="caution">
    <text evidence="9">The sequence shown here is derived from an EMBL/GenBank/DDBJ whole genome shotgun (WGS) entry which is preliminary data.</text>
</comment>
<sequence length="1051" mass="121318">MDKSKIIASKMFITTILETKDELDEKLEKYSALIGKLSAGVSESAANDAYQAYVCKGQPQHEEVQLGLLYNILSDTNTKTAATYYRDMTLTSRDGLTKVLTVTNQLIYEKWIKMLDTPRTQLLWFAKELVKNGVTGADSVIHSLIRQIAGGDVSARNIWLTESVLDILTEHRQWLDKLPQLLPIALYTFLRVIVDHGNRMFLNLRQREVEFCISLLREKWTNCIVIGRDLVRLLQYVARTPEFEKLWRDILHNPTAIHPQFTGVLQLLKMRTSKRYFVSRLTPDMENKLLFLTSKVKFGQQKRYQDWLQRQYLSTPESQSLRCDLIRYICAVIHPSNELLCSDIIPRWAVIGWLLTTCTSNVAASNAKLSLFYDWLFFDPEHDSIMAIEPCILVMHHSMRPHPAITATLLDFMCRIMSNFYLPLAVEVKQGIYTSLRCIVEKRVLPSLSPLFDNNKLDKELRSMIRENFQEFCSAEAIKDEPGSNNNNQKLMMSKDPTANHLNESNNLTDITAEFSEEEEDDIPLPCSSTEKLRGEMNFQPIKEPPKFEPIDITEHVEQLDGEIKRLVSVLQKESDNETQCELMDQLMQTVIREEFDQDTAVILATCLCQLTAAQLSNSILPHDFDDELLEDSIGTPLFVIFRNICQTSEEDPSRQPLLMLLEEMSHKQTRIAYLFLYFLKVSKVQTDEKMLAYKDFCKNMENRDLKTCLMTDLRLCQEDDVRLFSFLIPDIYTQFPSIAIGNSELLHLIVSSIDATQLQDLVCEILRGHLVMFRKDSFVSVLNASLDWDTIEQYFLWQLIATHNIPIEHIMPILPKLDFTAHAEALSSILIQLKQDCPTEELLRPILRRECKKNDFFTVSILKFWAQEYEDKLADLLQSQLTRCGPSPNKKRQKHQLQAANRAKDKDHSMIEPILAHLEHMRQCCRNIQFLMHELVQQGLQHVQNTCPETLKSKYSDLLALVEDIDEMKTTRVLRAVPSRRASAAAAIAKRQGNKKSQMNDDSDNSLSDSSEVRQRPYWYVALCHKVSNVTPDHQMSLLCYRDTDLLHCH</sequence>
<name>A0AAD9UEG8_RIDPI</name>
<dbReference type="PANTHER" id="PTHR13587:SF7">
    <property type="entry name" value="INTEGRATOR COMPLEX SUBUNIT 3"/>
    <property type="match status" value="1"/>
</dbReference>
<gene>
    <name evidence="9" type="ORF">NP493_202g01030</name>
</gene>
<evidence type="ECO:0000313" key="10">
    <source>
        <dbReference type="Proteomes" id="UP001209878"/>
    </source>
</evidence>
<dbReference type="GO" id="GO:0005737">
    <property type="term" value="C:cytoplasm"/>
    <property type="evidence" value="ECO:0007669"/>
    <property type="project" value="UniProtKB-SubCell"/>
</dbReference>
<dbReference type="InterPro" id="IPR056518">
    <property type="entry name" value="HEAT_Ints3_C"/>
</dbReference>
<keyword evidence="10" id="KW-1185">Reference proteome</keyword>
<evidence type="ECO:0000256" key="4">
    <source>
        <dbReference type="ARBA" id="ARBA00022490"/>
    </source>
</evidence>
<evidence type="ECO:0000256" key="3">
    <source>
        <dbReference type="ARBA" id="ARBA00006130"/>
    </source>
</evidence>
<feature type="domain" description="Ints3-like C-terminal" evidence="8">
    <location>
        <begin position="568"/>
        <end position="962"/>
    </location>
</feature>
<dbReference type="EMBL" id="JAODUO010000202">
    <property type="protein sequence ID" value="KAK2186379.1"/>
    <property type="molecule type" value="Genomic_DNA"/>
</dbReference>
<protein>
    <recommendedName>
        <fullName evidence="11">SOSS complex subunit A homolog</fullName>
    </recommendedName>
</protein>
<organism evidence="9 10">
    <name type="scientific">Ridgeia piscesae</name>
    <name type="common">Tubeworm</name>
    <dbReference type="NCBI Taxonomy" id="27915"/>
    <lineage>
        <taxon>Eukaryota</taxon>
        <taxon>Metazoa</taxon>
        <taxon>Spiralia</taxon>
        <taxon>Lophotrochozoa</taxon>
        <taxon>Annelida</taxon>
        <taxon>Polychaeta</taxon>
        <taxon>Sedentaria</taxon>
        <taxon>Canalipalpata</taxon>
        <taxon>Sabellida</taxon>
        <taxon>Siboglinidae</taxon>
        <taxon>Ridgeia</taxon>
    </lineage>
</organism>
<reference evidence="9" key="1">
    <citation type="journal article" date="2023" name="Mol. Biol. Evol.">
        <title>Third-Generation Sequencing Reveals the Adaptive Role of the Epigenome in Three Deep-Sea Polychaetes.</title>
        <authorList>
            <person name="Perez M."/>
            <person name="Aroh O."/>
            <person name="Sun Y."/>
            <person name="Lan Y."/>
            <person name="Juniper S.K."/>
            <person name="Young C.R."/>
            <person name="Angers B."/>
            <person name="Qian P.Y."/>
        </authorList>
    </citation>
    <scope>NUCLEOTIDE SEQUENCE</scope>
    <source>
        <strain evidence="9">R07B-5</strain>
    </source>
</reference>
<dbReference type="GO" id="GO:0005634">
    <property type="term" value="C:nucleus"/>
    <property type="evidence" value="ECO:0007669"/>
    <property type="project" value="UniProtKB-SubCell"/>
</dbReference>
<dbReference type="Pfam" id="PF10189">
    <property type="entry name" value="Ints3_N"/>
    <property type="match status" value="1"/>
</dbReference>
<evidence type="ECO:0000256" key="2">
    <source>
        <dbReference type="ARBA" id="ARBA00004496"/>
    </source>
</evidence>
<evidence type="ECO:0000259" key="8">
    <source>
        <dbReference type="Pfam" id="PF24566"/>
    </source>
</evidence>
<dbReference type="InterPro" id="IPR019333">
    <property type="entry name" value="INTS3_N"/>
</dbReference>
<dbReference type="AlphaFoldDB" id="A0AAD9UEG8"/>
<evidence type="ECO:0000256" key="5">
    <source>
        <dbReference type="ARBA" id="ARBA00023242"/>
    </source>
</evidence>
<keyword evidence="4" id="KW-0963">Cytoplasm</keyword>
<evidence type="ECO:0000313" key="9">
    <source>
        <dbReference type="EMBL" id="KAK2186379.1"/>
    </source>
</evidence>